<keyword evidence="1" id="KW-0812">Transmembrane</keyword>
<organism evidence="3 4">
    <name type="scientific">Scheffersomyces spartinae</name>
    <dbReference type="NCBI Taxonomy" id="45513"/>
    <lineage>
        <taxon>Eukaryota</taxon>
        <taxon>Fungi</taxon>
        <taxon>Dikarya</taxon>
        <taxon>Ascomycota</taxon>
        <taxon>Saccharomycotina</taxon>
        <taxon>Pichiomycetes</taxon>
        <taxon>Debaryomycetaceae</taxon>
        <taxon>Scheffersomyces</taxon>
    </lineage>
</organism>
<name>A0A9P7VBB5_9ASCO</name>
<gene>
    <name evidence="3" type="ORF">KQ657_004603</name>
</gene>
<evidence type="ECO:0000313" key="4">
    <source>
        <dbReference type="Proteomes" id="UP000790833"/>
    </source>
</evidence>
<feature type="transmembrane region" description="Helical" evidence="1">
    <location>
        <begin position="159"/>
        <end position="180"/>
    </location>
</feature>
<feature type="transmembrane region" description="Helical" evidence="1">
    <location>
        <begin position="102"/>
        <end position="123"/>
    </location>
</feature>
<feature type="transmembrane region" description="Helical" evidence="1">
    <location>
        <begin position="192"/>
        <end position="211"/>
    </location>
</feature>
<dbReference type="OrthoDB" id="5553410at2759"/>
<protein>
    <recommendedName>
        <fullName evidence="2">DUF2470 domain-containing protein</fullName>
    </recommendedName>
</protein>
<dbReference type="PANTHER" id="PTHR37783:SF1">
    <property type="entry name" value="MEMBRANE PROTEIN, PUTATIVE (AFU_ORTHOLOGUE AFUA_1G04315)-RELATED"/>
    <property type="match status" value="1"/>
</dbReference>
<dbReference type="InterPro" id="IPR037119">
    <property type="entry name" value="Haem_oxidase_HugZ-like_sf"/>
</dbReference>
<dbReference type="GeneID" id="66117977"/>
<dbReference type="AlphaFoldDB" id="A0A9P7VBB5"/>
<dbReference type="Proteomes" id="UP000790833">
    <property type="component" value="Unassembled WGS sequence"/>
</dbReference>
<dbReference type="InterPro" id="IPR019595">
    <property type="entry name" value="DUF2470"/>
</dbReference>
<evidence type="ECO:0000256" key="1">
    <source>
        <dbReference type="SAM" id="Phobius"/>
    </source>
</evidence>
<evidence type="ECO:0000313" key="3">
    <source>
        <dbReference type="EMBL" id="KAG7194391.1"/>
    </source>
</evidence>
<keyword evidence="4" id="KW-1185">Reference proteome</keyword>
<accession>A0A9P7VBB5</accession>
<dbReference type="RefSeq" id="XP_043049938.1">
    <property type="nucleotide sequence ID" value="XM_043195272.1"/>
</dbReference>
<dbReference type="PANTHER" id="PTHR37783">
    <property type="entry name" value="MEMBRANE PROTEIN, PUTATIVE (AFU_ORTHOLOGUE AFUA_1G04315)-RELATED"/>
    <property type="match status" value="1"/>
</dbReference>
<reference evidence="3" key="1">
    <citation type="submission" date="2021-03" db="EMBL/GenBank/DDBJ databases">
        <authorList>
            <person name="Palmer J.M."/>
        </authorList>
    </citation>
    <scope>NUCLEOTIDE SEQUENCE</scope>
    <source>
        <strain evidence="3">ARV_011</strain>
    </source>
</reference>
<dbReference type="Pfam" id="PF10615">
    <property type="entry name" value="DUF2470"/>
    <property type="match status" value="1"/>
</dbReference>
<proteinExistence type="predicted"/>
<comment type="caution">
    <text evidence="3">The sequence shown here is derived from an EMBL/GenBank/DDBJ whole genome shotgun (WGS) entry which is preliminary data.</text>
</comment>
<keyword evidence="1" id="KW-0472">Membrane</keyword>
<feature type="domain" description="DUF2470" evidence="2">
    <location>
        <begin position="2"/>
        <end position="84"/>
    </location>
</feature>
<sequence length="216" mass="25147">MSSRIISHMNKDHQLALNDYILHYGKFPESLLDKTSVKMTEVDEKKFTVEFKDKAGSSYKRIIYYDIEPTTSSTLSIKDNLVTMAKASASKRGYAHYQITKVSYPSFAIMMWVLFFVLNFLSFDAEMFKTVMKKSTFLVELYSMLPTSLKSLLVVMEKYANVIAFATYTIHLIEIAFVTIPQVKKYRVPFKASLMWIIMNFIEGYFTITRFNKLKQ</sequence>
<dbReference type="Gene3D" id="3.20.180.10">
    <property type="entry name" value="PNP-oxidase-like"/>
    <property type="match status" value="1"/>
</dbReference>
<keyword evidence="1" id="KW-1133">Transmembrane helix</keyword>
<dbReference type="EMBL" id="JAHMUF010000007">
    <property type="protein sequence ID" value="KAG7194391.1"/>
    <property type="molecule type" value="Genomic_DNA"/>
</dbReference>
<evidence type="ECO:0000259" key="2">
    <source>
        <dbReference type="Pfam" id="PF10615"/>
    </source>
</evidence>